<organism evidence="17">
    <name type="scientific">Helicoverpa armigera</name>
    <name type="common">Cotton bollworm</name>
    <name type="synonym">Heliothis armigera</name>
    <dbReference type="NCBI Taxonomy" id="29058"/>
    <lineage>
        <taxon>Eukaryota</taxon>
        <taxon>Metazoa</taxon>
        <taxon>Ecdysozoa</taxon>
        <taxon>Arthropoda</taxon>
        <taxon>Hexapoda</taxon>
        <taxon>Insecta</taxon>
        <taxon>Pterygota</taxon>
        <taxon>Neoptera</taxon>
        <taxon>Endopterygota</taxon>
        <taxon>Lepidoptera</taxon>
        <taxon>Glossata</taxon>
        <taxon>Ditrysia</taxon>
        <taxon>Noctuoidea</taxon>
        <taxon>Noctuidae</taxon>
        <taxon>Heliothinae</taxon>
        <taxon>Helicoverpa</taxon>
    </lineage>
</organism>
<evidence type="ECO:0000256" key="2">
    <source>
        <dbReference type="ARBA" id="ARBA00003690"/>
    </source>
</evidence>
<dbReference type="GO" id="GO:0006805">
    <property type="term" value="P:xenobiotic metabolic process"/>
    <property type="evidence" value="ECO:0007669"/>
    <property type="project" value="TreeGrafter"/>
</dbReference>
<evidence type="ECO:0000256" key="16">
    <source>
        <dbReference type="SAM" id="SignalP"/>
    </source>
</evidence>
<dbReference type="EMBL" id="KM016702">
    <property type="protein sequence ID" value="AID54854.1"/>
    <property type="molecule type" value="mRNA"/>
</dbReference>
<comment type="subcellular location">
    <subcellularLocation>
        <location evidence="4">Endoplasmic reticulum membrane</location>
        <topology evidence="4">Peripheral membrane protein</topology>
    </subcellularLocation>
    <subcellularLocation>
        <location evidence="3">Microsome membrane</location>
        <topology evidence="3">Peripheral membrane protein</topology>
    </subcellularLocation>
</comment>
<keyword evidence="11 14" id="KW-0408">Iron</keyword>
<dbReference type="PANTHER" id="PTHR24300">
    <property type="entry name" value="CYTOCHROME P450 508A4-RELATED"/>
    <property type="match status" value="1"/>
</dbReference>
<evidence type="ECO:0000256" key="15">
    <source>
        <dbReference type="RuleBase" id="RU000461"/>
    </source>
</evidence>
<comment type="function">
    <text evidence="2">May be involved in the metabolism of insect hormones and in the breakdown of synthetic insecticides.</text>
</comment>
<evidence type="ECO:0000256" key="7">
    <source>
        <dbReference type="ARBA" id="ARBA00022723"/>
    </source>
</evidence>
<evidence type="ECO:0000256" key="4">
    <source>
        <dbReference type="ARBA" id="ARBA00004406"/>
    </source>
</evidence>
<dbReference type="Pfam" id="PF00067">
    <property type="entry name" value="p450"/>
    <property type="match status" value="1"/>
</dbReference>
<dbReference type="PRINTS" id="PR00463">
    <property type="entry name" value="EP450I"/>
</dbReference>
<dbReference type="GO" id="GO:0016712">
    <property type="term" value="F:oxidoreductase activity, acting on paired donors, with incorporation or reduction of molecular oxygen, reduced flavin or flavoprotein as one donor, and incorporation of one atom of oxygen"/>
    <property type="evidence" value="ECO:0007669"/>
    <property type="project" value="TreeGrafter"/>
</dbReference>
<keyword evidence="12 15" id="KW-0503">Monooxygenase</keyword>
<dbReference type="InterPro" id="IPR036396">
    <property type="entry name" value="Cyt_P450_sf"/>
</dbReference>
<keyword evidence="6 14" id="KW-0349">Heme</keyword>
<evidence type="ECO:0000256" key="14">
    <source>
        <dbReference type="PIRSR" id="PIRSR602401-1"/>
    </source>
</evidence>
<name>A0A068EU19_HELAM</name>
<evidence type="ECO:0000256" key="5">
    <source>
        <dbReference type="ARBA" id="ARBA00010617"/>
    </source>
</evidence>
<protein>
    <submittedName>
        <fullName evidence="17">Cytochrome P450 CYP305B1</fullName>
    </submittedName>
</protein>
<dbReference type="PRINTS" id="PR00385">
    <property type="entry name" value="P450"/>
</dbReference>
<dbReference type="AlphaFoldDB" id="A0A068EU19"/>
<gene>
    <name evidence="17" type="primary">CYP305B1</name>
</gene>
<keyword evidence="8" id="KW-0256">Endoplasmic reticulum</keyword>
<dbReference type="FunFam" id="1.10.630.10:FF:000238">
    <property type="entry name" value="Cytochrome P450 2A6"/>
    <property type="match status" value="1"/>
</dbReference>
<evidence type="ECO:0000256" key="3">
    <source>
        <dbReference type="ARBA" id="ARBA00004174"/>
    </source>
</evidence>
<comment type="cofactor">
    <cofactor evidence="1 14">
        <name>heme</name>
        <dbReference type="ChEBI" id="CHEBI:30413"/>
    </cofactor>
</comment>
<keyword evidence="9" id="KW-0492">Microsome</keyword>
<dbReference type="InterPro" id="IPR017972">
    <property type="entry name" value="Cyt_P450_CS"/>
</dbReference>
<dbReference type="GO" id="GO:0005506">
    <property type="term" value="F:iron ion binding"/>
    <property type="evidence" value="ECO:0007669"/>
    <property type="project" value="InterPro"/>
</dbReference>
<feature type="binding site" description="axial binding residue" evidence="14">
    <location>
        <position position="433"/>
    </location>
    <ligand>
        <name>heme</name>
        <dbReference type="ChEBI" id="CHEBI:30413"/>
    </ligand>
    <ligandPart>
        <name>Fe</name>
        <dbReference type="ChEBI" id="CHEBI:18248"/>
    </ligandPart>
</feature>
<evidence type="ECO:0000256" key="13">
    <source>
        <dbReference type="ARBA" id="ARBA00023136"/>
    </source>
</evidence>
<proteinExistence type="evidence at transcript level"/>
<accession>A0A068EU19</accession>
<evidence type="ECO:0000256" key="9">
    <source>
        <dbReference type="ARBA" id="ARBA00022848"/>
    </source>
</evidence>
<evidence type="ECO:0000256" key="6">
    <source>
        <dbReference type="ARBA" id="ARBA00022617"/>
    </source>
</evidence>
<dbReference type="InterPro" id="IPR050182">
    <property type="entry name" value="Cytochrome_P450_fam2"/>
</dbReference>
<dbReference type="GO" id="GO:0020037">
    <property type="term" value="F:heme binding"/>
    <property type="evidence" value="ECO:0007669"/>
    <property type="project" value="InterPro"/>
</dbReference>
<dbReference type="GO" id="GO:0005789">
    <property type="term" value="C:endoplasmic reticulum membrane"/>
    <property type="evidence" value="ECO:0007669"/>
    <property type="project" value="UniProtKB-SubCell"/>
</dbReference>
<dbReference type="GO" id="GO:0008395">
    <property type="term" value="F:steroid hydroxylase activity"/>
    <property type="evidence" value="ECO:0007669"/>
    <property type="project" value="TreeGrafter"/>
</dbReference>
<evidence type="ECO:0000256" key="11">
    <source>
        <dbReference type="ARBA" id="ARBA00023004"/>
    </source>
</evidence>
<sequence length="487" mass="56039">MIPTFLLLFLVTLILYAFISTIKPKKFPPGPAWYPFIGSSGILRRMSKTYGSEWRAWLELSRQYSTSVLGMKTSTELVIVVFGEKNVRQVFNDKEFDARPHNFFSQLRCLGNKNMGITFANGEIWKQHRQFAVKNLKHVGYGKTVMEREIQNELSRILKYIEEYNSKPINLVNLLSESVVNVLWKYVAGERIEEVKLKRLLDLFRQRGKVFSVAGGMLNQIPWCRFFVPKLSGYSLIIKLNQDISEIIEEAIEKHKNNKVEGKDFIYTFLDEMNANKNPTFTEQQLKIVCLDFLIAGSQTSSNVLGFALLRAIKSQEIQQKIFEEIDTVIGDRTPCRSDSERLIYTSAFLQEVQRYYPVVPMAGPRLLQQDTSIDGYLIPKGSTVLMSLGDIYFDPELWDEPHEFKPERFIDESGMLKNSEHIYTFGLGRRRCPGDSLAKSFIFITFVGILQKYRIYVSNGTVPSDVPLIGILATPKPYTAEFMLRK</sequence>
<dbReference type="SUPFAM" id="SSF48264">
    <property type="entry name" value="Cytochrome P450"/>
    <property type="match status" value="1"/>
</dbReference>
<feature type="chain" id="PRO_5001651588" evidence="16">
    <location>
        <begin position="22"/>
        <end position="487"/>
    </location>
</feature>
<dbReference type="GO" id="GO:0006082">
    <property type="term" value="P:organic acid metabolic process"/>
    <property type="evidence" value="ECO:0007669"/>
    <property type="project" value="TreeGrafter"/>
</dbReference>
<dbReference type="PANTHER" id="PTHR24300:SF376">
    <property type="entry name" value="CYTOCHROME P450 15A1"/>
    <property type="match status" value="1"/>
</dbReference>
<dbReference type="OrthoDB" id="3934656at2759"/>
<evidence type="ECO:0000256" key="10">
    <source>
        <dbReference type="ARBA" id="ARBA00023002"/>
    </source>
</evidence>
<dbReference type="PROSITE" id="PS00086">
    <property type="entry name" value="CYTOCHROME_P450"/>
    <property type="match status" value="1"/>
</dbReference>
<dbReference type="InterPro" id="IPR001128">
    <property type="entry name" value="Cyt_P450"/>
</dbReference>
<keyword evidence="10 15" id="KW-0560">Oxidoreductase</keyword>
<reference evidence="17" key="1">
    <citation type="journal article" date="2014" name="Insect Biochem. Mol. Biol.">
        <title>An independent occurrence of the chimeric P450 enzyme CYP337B3 of Helicoverpa armigera confers cypermethrin resistance in Pakistan.</title>
        <authorList>
            <person name="Rasool A."/>
            <person name="Joussen N."/>
            <person name="Lorenz S."/>
            <person name="Ellinger R."/>
            <person name="Schneider B."/>
            <person name="Khan S.A."/>
            <person name="Ashfaq M."/>
            <person name="Heckel D.G."/>
        </authorList>
    </citation>
    <scope>NUCLEOTIDE SEQUENCE</scope>
</reference>
<evidence type="ECO:0000256" key="1">
    <source>
        <dbReference type="ARBA" id="ARBA00001971"/>
    </source>
</evidence>
<comment type="similarity">
    <text evidence="5 15">Belongs to the cytochrome P450 family.</text>
</comment>
<keyword evidence="13" id="KW-0472">Membrane</keyword>
<keyword evidence="7 14" id="KW-0479">Metal-binding</keyword>
<dbReference type="Gene3D" id="1.10.630.10">
    <property type="entry name" value="Cytochrome P450"/>
    <property type="match status" value="1"/>
</dbReference>
<evidence type="ECO:0000313" key="17">
    <source>
        <dbReference type="EMBL" id="AID54854.1"/>
    </source>
</evidence>
<feature type="signal peptide" evidence="16">
    <location>
        <begin position="1"/>
        <end position="21"/>
    </location>
</feature>
<keyword evidence="16" id="KW-0732">Signal</keyword>
<dbReference type="InterPro" id="IPR002401">
    <property type="entry name" value="Cyt_P450_E_grp-I"/>
</dbReference>
<evidence type="ECO:0000256" key="8">
    <source>
        <dbReference type="ARBA" id="ARBA00022824"/>
    </source>
</evidence>
<evidence type="ECO:0000256" key="12">
    <source>
        <dbReference type="ARBA" id="ARBA00023033"/>
    </source>
</evidence>